<dbReference type="EMBL" id="MU394325">
    <property type="protein sequence ID" value="KAI6085394.1"/>
    <property type="molecule type" value="Genomic_DNA"/>
</dbReference>
<name>A0ACC0CYB9_9PEZI</name>
<accession>A0ACC0CYB9</accession>
<protein>
    <submittedName>
        <fullName evidence="1">Uncharacterized protein</fullName>
    </submittedName>
</protein>
<organism evidence="1 2">
    <name type="scientific">Hypoxylon rubiginosum</name>
    <dbReference type="NCBI Taxonomy" id="110542"/>
    <lineage>
        <taxon>Eukaryota</taxon>
        <taxon>Fungi</taxon>
        <taxon>Dikarya</taxon>
        <taxon>Ascomycota</taxon>
        <taxon>Pezizomycotina</taxon>
        <taxon>Sordariomycetes</taxon>
        <taxon>Xylariomycetidae</taxon>
        <taxon>Xylariales</taxon>
        <taxon>Hypoxylaceae</taxon>
        <taxon>Hypoxylon</taxon>
    </lineage>
</organism>
<gene>
    <name evidence="1" type="ORF">F4821DRAFT_149298</name>
</gene>
<dbReference type="Proteomes" id="UP001497680">
    <property type="component" value="Unassembled WGS sequence"/>
</dbReference>
<proteinExistence type="predicted"/>
<evidence type="ECO:0000313" key="1">
    <source>
        <dbReference type="EMBL" id="KAI6085394.1"/>
    </source>
</evidence>
<comment type="caution">
    <text evidence="1">The sequence shown here is derived from an EMBL/GenBank/DDBJ whole genome shotgun (WGS) entry which is preliminary data.</text>
</comment>
<sequence>MNSQDAHNGAAPEGFTMVHNTTSTPGELTFIPFSETDLDANDLDDDDDDDDDEDEDDDDDEEDDDEEDEIDDGEPDFVVGKSGTIDVRTERTKLLTEVSKEARFGDADVIERYRARVRVCLKDDKNVEEPTLLHYIVLSTLIFHESREAMNFIVRLALEEAPEDLAYQTKGPLETPLHVAIKRKEESLAQLMCELAPTVAAKAISLQNENGETCLHLAIKENLDVVPFLISKAHVATFRQQRSQKVRVGAGNTPLHDAVHYSRYVIEAATCPPEKIPKCRRCREAERKLETSCIRLSKIVESLVQKDAEALGTLNTLGQSPYVYHLATRQEVRASLDLAKPVPAGANQGQPLKNPKVESSKSTIVGKTERPRTDGKSATVVIQEDSKRSKNPKSEIKSPKSEKGRIVKPGPKITKAHLPLPRSDKLADKTKIEEYLREMAFAQGNFDKACRCLFGNRSADSKTRTVFRPQLRLSDHTPEDHEFLEFGKMLAYVELDIRPRPVIQEDGLIQEEEDNWEEDSKALCATFEWLRNKKVKQIVKLVVKDNPNRHCSDETIEKCLDGFDVRYLDWNKADMCVDTIRKKAPNVAHLWLNSSGNNAVLWSWSDSSGLRSLSKLSQVYLNARKGLESYKRNEENVRNFKERLRQPINSLEPPRIKVIETIEKPPKARPHLRLDNTSFDVRAQDRHQWMNNIRDFAAELRTELGVNYTQRKPKVAIIDDGVNPESEFLGSRIAHGWPPDEPKSNSEPFYASTRGHGTQMAKLICHACPFAQLYVAKLDGWKDPDLPHPQFTAKDAAEAVKWAIKENVDVISMSWNIERSRSNEADIDALASQIKAAANRNIIMYCAAQDKGQLGNADVEVYPAGSDTTKLKIVGAADPTGHPLNIVDTDKVHYLFPGEVVLENDGKAITGSSAATALAAGTAAMILFCYELGYGKMETIAKPGRMGQLFNSLRSSTKFIDVEPILKPGNSPHFVVKECTARVKEIRDEENSAIRAGAVAVQGSSAADTGAAFAPPVRRTTGPLVVGGGR</sequence>
<keyword evidence="2" id="KW-1185">Reference proteome</keyword>
<evidence type="ECO:0000313" key="2">
    <source>
        <dbReference type="Proteomes" id="UP001497680"/>
    </source>
</evidence>
<reference evidence="1 2" key="1">
    <citation type="journal article" date="2022" name="New Phytol.">
        <title>Ecological generalism drives hyperdiversity of secondary metabolite gene clusters in xylarialean endophytes.</title>
        <authorList>
            <person name="Franco M.E.E."/>
            <person name="Wisecaver J.H."/>
            <person name="Arnold A.E."/>
            <person name="Ju Y.M."/>
            <person name="Slot J.C."/>
            <person name="Ahrendt S."/>
            <person name="Moore L.P."/>
            <person name="Eastman K.E."/>
            <person name="Scott K."/>
            <person name="Konkel Z."/>
            <person name="Mondo S.J."/>
            <person name="Kuo A."/>
            <person name="Hayes R.D."/>
            <person name="Haridas S."/>
            <person name="Andreopoulos B."/>
            <person name="Riley R."/>
            <person name="LaButti K."/>
            <person name="Pangilinan J."/>
            <person name="Lipzen A."/>
            <person name="Amirebrahimi M."/>
            <person name="Yan J."/>
            <person name="Adam C."/>
            <person name="Keymanesh K."/>
            <person name="Ng V."/>
            <person name="Louie K."/>
            <person name="Northen T."/>
            <person name="Drula E."/>
            <person name="Henrissat B."/>
            <person name="Hsieh H.M."/>
            <person name="Youens-Clark K."/>
            <person name="Lutzoni F."/>
            <person name="Miadlikowska J."/>
            <person name="Eastwood D.C."/>
            <person name="Hamelin R.C."/>
            <person name="Grigoriev I.V."/>
            <person name="U'Ren J.M."/>
        </authorList>
    </citation>
    <scope>NUCLEOTIDE SEQUENCE [LARGE SCALE GENOMIC DNA]</scope>
    <source>
        <strain evidence="1 2">ER1909</strain>
    </source>
</reference>